<dbReference type="Proteomes" id="UP000077381">
    <property type="component" value="Unassembled WGS sequence"/>
</dbReference>
<evidence type="ECO:0000313" key="2">
    <source>
        <dbReference type="Proteomes" id="UP000077381"/>
    </source>
</evidence>
<dbReference type="PATRIC" id="fig|1716141.3.peg.2736"/>
<dbReference type="AlphaFoldDB" id="A0A177HTW4"/>
<accession>A0A177HTW4</accession>
<gene>
    <name evidence="1" type="ORF">STSP_25960</name>
</gene>
<comment type="caution">
    <text evidence="1">The sequence shown here is derived from an EMBL/GenBank/DDBJ whole genome shotgun (WGS) entry which is preliminary data.</text>
</comment>
<name>A0A177HTW4_9ACTN</name>
<reference evidence="1 2" key="1">
    <citation type="submission" date="2015-12" db="EMBL/GenBank/DDBJ databases">
        <title>Genome sequence of Streptomyces sp. G25.</title>
        <authorList>
            <person name="Poehlein A."/>
            <person name="Roettig A."/>
            <person name="Hiessl S."/>
            <person name="Hauschild P."/>
            <person name="Schauer J."/>
            <person name="Madkour M.H."/>
            <person name="Al-Ansari A.M."/>
            <person name="Almakishah N.H."/>
            <person name="Steinbuechel A."/>
            <person name="Daniel R."/>
        </authorList>
    </citation>
    <scope>NUCLEOTIDE SEQUENCE [LARGE SCALE GENOMIC DNA]</scope>
    <source>
        <strain evidence="2">G25(2015)</strain>
    </source>
</reference>
<dbReference type="EMBL" id="LOHS01000070">
    <property type="protein sequence ID" value="OAH14146.1"/>
    <property type="molecule type" value="Genomic_DNA"/>
</dbReference>
<protein>
    <submittedName>
        <fullName evidence="1">Uncharacterized protein</fullName>
    </submittedName>
</protein>
<proteinExistence type="predicted"/>
<sequence>MRMSRLVRAEIGRFDWGQLRCGCGGTAEHVPGTFERLVEAESAEETLGADLEGHLEVQGELFEVAVPAVSVILAALADPLCDTSRNYLLSVLWRVVLGEAHPSEAALGRTHLAQECHLRAREGLPLIFREALAGDSETAVEILEFVDLDEKRVDYYRQAAQNRKHRKTS</sequence>
<dbReference type="STRING" id="1716141.STSP_25960"/>
<keyword evidence="2" id="KW-1185">Reference proteome</keyword>
<evidence type="ECO:0000313" key="1">
    <source>
        <dbReference type="EMBL" id="OAH14146.1"/>
    </source>
</evidence>
<organism evidence="1 2">
    <name type="scientific">Streptomyces jeddahensis</name>
    <dbReference type="NCBI Taxonomy" id="1716141"/>
    <lineage>
        <taxon>Bacteria</taxon>
        <taxon>Bacillati</taxon>
        <taxon>Actinomycetota</taxon>
        <taxon>Actinomycetes</taxon>
        <taxon>Kitasatosporales</taxon>
        <taxon>Streptomycetaceae</taxon>
        <taxon>Streptomyces</taxon>
    </lineage>
</organism>